<dbReference type="Proteomes" id="UP000467841">
    <property type="component" value="Unassembled WGS sequence"/>
</dbReference>
<comment type="caution">
    <text evidence="1">The sequence shown here is derived from an EMBL/GenBank/DDBJ whole genome shotgun (WGS) entry which is preliminary data.</text>
</comment>
<protein>
    <recommendedName>
        <fullName evidence="3">F-box domain-containing protein</fullName>
    </recommendedName>
</protein>
<dbReference type="OrthoDB" id="550575at2759"/>
<accession>A0A6D2LFY9</accession>
<gene>
    <name evidence="1" type="ORF">MERR_LOCUS46017</name>
</gene>
<sequence>MLGSGPSVLGPNWTDLTLECLIDIFSRLSREQRSTGPLLFCKTWMNVCHDSSFNLVFDMEDKFPSLPSSSSWLWGPEFEDNIDSLLRSVVDRRKGTLRG</sequence>
<keyword evidence="2" id="KW-1185">Reference proteome</keyword>
<evidence type="ECO:0008006" key="3">
    <source>
        <dbReference type="Google" id="ProtNLM"/>
    </source>
</evidence>
<dbReference type="Gene3D" id="1.20.1280.50">
    <property type="match status" value="1"/>
</dbReference>
<dbReference type="AlphaFoldDB" id="A0A6D2LFY9"/>
<name>A0A6D2LFY9_9BRAS</name>
<proteinExistence type="predicted"/>
<reference evidence="1" key="1">
    <citation type="submission" date="2020-01" db="EMBL/GenBank/DDBJ databases">
        <authorList>
            <person name="Mishra B."/>
        </authorList>
    </citation>
    <scope>NUCLEOTIDE SEQUENCE [LARGE SCALE GENOMIC DNA]</scope>
</reference>
<evidence type="ECO:0000313" key="1">
    <source>
        <dbReference type="EMBL" id="CAA7058781.1"/>
    </source>
</evidence>
<evidence type="ECO:0000313" key="2">
    <source>
        <dbReference type="Proteomes" id="UP000467841"/>
    </source>
</evidence>
<dbReference type="EMBL" id="CACVBM020001738">
    <property type="protein sequence ID" value="CAA7058781.1"/>
    <property type="molecule type" value="Genomic_DNA"/>
</dbReference>
<organism evidence="1 2">
    <name type="scientific">Microthlaspi erraticum</name>
    <dbReference type="NCBI Taxonomy" id="1685480"/>
    <lineage>
        <taxon>Eukaryota</taxon>
        <taxon>Viridiplantae</taxon>
        <taxon>Streptophyta</taxon>
        <taxon>Embryophyta</taxon>
        <taxon>Tracheophyta</taxon>
        <taxon>Spermatophyta</taxon>
        <taxon>Magnoliopsida</taxon>
        <taxon>eudicotyledons</taxon>
        <taxon>Gunneridae</taxon>
        <taxon>Pentapetalae</taxon>
        <taxon>rosids</taxon>
        <taxon>malvids</taxon>
        <taxon>Brassicales</taxon>
        <taxon>Brassicaceae</taxon>
        <taxon>Coluteocarpeae</taxon>
        <taxon>Microthlaspi</taxon>
    </lineage>
</organism>